<keyword evidence="2" id="KW-1185">Reference proteome</keyword>
<organism evidence="1 2">
    <name type="scientific">Cylicostephanus goldi</name>
    <name type="common">Nematode worm</name>
    <dbReference type="NCBI Taxonomy" id="71465"/>
    <lineage>
        <taxon>Eukaryota</taxon>
        <taxon>Metazoa</taxon>
        <taxon>Ecdysozoa</taxon>
        <taxon>Nematoda</taxon>
        <taxon>Chromadorea</taxon>
        <taxon>Rhabditida</taxon>
        <taxon>Rhabditina</taxon>
        <taxon>Rhabditomorpha</taxon>
        <taxon>Strongyloidea</taxon>
        <taxon>Strongylidae</taxon>
        <taxon>Cylicostephanus</taxon>
    </lineage>
</organism>
<evidence type="ECO:0000313" key="2">
    <source>
        <dbReference type="Proteomes" id="UP000271889"/>
    </source>
</evidence>
<sequence length="106" mass="12041">MKLLTLARSFFHRKHRGNLSLRADKVQNEYADYHQYSSVDYGDYSCVESTSTYGALPCKNATLAPDSIKHLVLIHRSDGRLKFKASCENGEISDMINVGDHRLLYS</sequence>
<proteinExistence type="predicted"/>
<evidence type="ECO:0000313" key="1">
    <source>
        <dbReference type="EMBL" id="VDK56104.1"/>
    </source>
</evidence>
<dbReference type="Proteomes" id="UP000271889">
    <property type="component" value="Unassembled WGS sequence"/>
</dbReference>
<dbReference type="EMBL" id="UYRV01008942">
    <property type="protein sequence ID" value="VDK56104.1"/>
    <property type="molecule type" value="Genomic_DNA"/>
</dbReference>
<accession>A0A3P6SM29</accession>
<dbReference type="OrthoDB" id="10334617at2759"/>
<reference evidence="1 2" key="1">
    <citation type="submission" date="2018-11" db="EMBL/GenBank/DDBJ databases">
        <authorList>
            <consortium name="Pathogen Informatics"/>
        </authorList>
    </citation>
    <scope>NUCLEOTIDE SEQUENCE [LARGE SCALE GENOMIC DNA]</scope>
</reference>
<protein>
    <submittedName>
        <fullName evidence="1">Uncharacterized protein</fullName>
    </submittedName>
</protein>
<gene>
    <name evidence="1" type="ORF">CGOC_LOCUS3533</name>
</gene>
<name>A0A3P6SM29_CYLGO</name>
<dbReference type="AlphaFoldDB" id="A0A3P6SM29"/>